<evidence type="ECO:0000259" key="1">
    <source>
        <dbReference type="Pfam" id="PF00753"/>
    </source>
</evidence>
<keyword evidence="3" id="KW-1185">Reference proteome</keyword>
<dbReference type="InterPro" id="IPR052926">
    <property type="entry name" value="Metallo-beta-lactamase_dom"/>
</dbReference>
<dbReference type="Gene3D" id="3.60.15.10">
    <property type="entry name" value="Ribonuclease Z/Hydroxyacylglutathione hydrolase-like"/>
    <property type="match status" value="1"/>
</dbReference>
<dbReference type="GO" id="GO:0016787">
    <property type="term" value="F:hydrolase activity"/>
    <property type="evidence" value="ECO:0007669"/>
    <property type="project" value="UniProtKB-KW"/>
</dbReference>
<name>L0L202_METHD</name>
<organism evidence="2 3">
    <name type="scientific">Methanomethylovorans hollandica (strain DSM 15978 / NBRC 107637 / DMS1)</name>
    <dbReference type="NCBI Taxonomy" id="867904"/>
    <lineage>
        <taxon>Archaea</taxon>
        <taxon>Methanobacteriati</taxon>
        <taxon>Methanobacteriota</taxon>
        <taxon>Stenosarchaea group</taxon>
        <taxon>Methanomicrobia</taxon>
        <taxon>Methanosarcinales</taxon>
        <taxon>Methanosarcinaceae</taxon>
        <taxon>Methanomethylovorans</taxon>
    </lineage>
</organism>
<dbReference type="AlphaFoldDB" id="L0L202"/>
<dbReference type="GeneID" id="14406638"/>
<dbReference type="OrthoDB" id="7773at2157"/>
<dbReference type="InterPro" id="IPR036866">
    <property type="entry name" value="RibonucZ/Hydroxyglut_hydro"/>
</dbReference>
<gene>
    <name evidence="2" type="ordered locus">Metho_2125</name>
</gene>
<dbReference type="Pfam" id="PF00753">
    <property type="entry name" value="Lactamase_B"/>
    <property type="match status" value="1"/>
</dbReference>
<dbReference type="HOGENOM" id="CLU_036012_1_0_2"/>
<dbReference type="RefSeq" id="WP_015325454.1">
    <property type="nucleotide sequence ID" value="NC_019977.1"/>
</dbReference>
<dbReference type="PANTHER" id="PTHR13754:SF13">
    <property type="entry name" value="METALLO-BETA-LACTAMASE SUPERFAMILY PROTEIN (AFU_ORTHOLOGUE AFUA_3G07630)"/>
    <property type="match status" value="1"/>
</dbReference>
<sequence>MKLTVIYDNEAKKGLNSGWGFSCLIETAGHNILFDTGWDGHVLLANMAKLGFSPEDVNILVLSHQHWDHIGGVPTFLNMQSDVDIFIPASFSSNLKREISTRRKQGGTYLSFSEVDVSMNPRLYEIKEPQEICKGIYTTGELGKEIKEQSLILYSSKGLYVITGCAHPGLPAILDAASSYGNVVGIVGGLHDSQEYGLFKGMHLIGAGHCTAHKEEIRMKYPDAFVDVFAGYSVEF</sequence>
<feature type="domain" description="Metallo-beta-lactamase" evidence="1">
    <location>
        <begin position="22"/>
        <end position="78"/>
    </location>
</feature>
<dbReference type="InterPro" id="IPR041712">
    <property type="entry name" value="DHPS-like_MBL-fold"/>
</dbReference>
<dbReference type="Proteomes" id="UP000010866">
    <property type="component" value="Chromosome"/>
</dbReference>
<dbReference type="GO" id="GO:0016740">
    <property type="term" value="F:transferase activity"/>
    <property type="evidence" value="ECO:0007669"/>
    <property type="project" value="TreeGrafter"/>
</dbReference>
<dbReference type="EMBL" id="CP003362">
    <property type="protein sequence ID" value="AGB50289.1"/>
    <property type="molecule type" value="Genomic_DNA"/>
</dbReference>
<dbReference type="PANTHER" id="PTHR13754">
    <property type="entry name" value="METALLO-BETA-LACTAMASE SUPERFAMILY PROTEIN"/>
    <property type="match status" value="1"/>
</dbReference>
<dbReference type="KEGG" id="mhz:Metho_2125"/>
<evidence type="ECO:0000313" key="3">
    <source>
        <dbReference type="Proteomes" id="UP000010866"/>
    </source>
</evidence>
<dbReference type="STRING" id="867904.Metho_2125"/>
<dbReference type="SUPFAM" id="SSF56281">
    <property type="entry name" value="Metallo-hydrolase/oxidoreductase"/>
    <property type="match status" value="1"/>
</dbReference>
<dbReference type="CDD" id="cd07713">
    <property type="entry name" value="DHPS-like_MBL-fold"/>
    <property type="match status" value="1"/>
</dbReference>
<dbReference type="InterPro" id="IPR001279">
    <property type="entry name" value="Metallo-B-lactamas"/>
</dbReference>
<protein>
    <submittedName>
        <fullName evidence="2">Metal-dependent hydrolase, beta-lactamase superfamily II</fullName>
    </submittedName>
</protein>
<keyword evidence="2" id="KW-0378">Hydrolase</keyword>
<reference evidence="3" key="1">
    <citation type="submission" date="2012-02" db="EMBL/GenBank/DDBJ databases">
        <title>Complete sequence of chromosome of Methanomethylovorans hollandica DSM 15978.</title>
        <authorList>
            <person name="Lucas S."/>
            <person name="Copeland A."/>
            <person name="Lapidus A."/>
            <person name="Glavina del Rio T."/>
            <person name="Dalin E."/>
            <person name="Tice H."/>
            <person name="Bruce D."/>
            <person name="Goodwin L."/>
            <person name="Pitluck S."/>
            <person name="Peters L."/>
            <person name="Mikhailova N."/>
            <person name="Held B."/>
            <person name="Kyrpides N."/>
            <person name="Mavromatis K."/>
            <person name="Ivanova N."/>
            <person name="Brettin T."/>
            <person name="Detter J.C."/>
            <person name="Han C."/>
            <person name="Larimer F."/>
            <person name="Land M."/>
            <person name="Hauser L."/>
            <person name="Markowitz V."/>
            <person name="Cheng J.-F."/>
            <person name="Hugenholtz P."/>
            <person name="Woyke T."/>
            <person name="Wu D."/>
            <person name="Spring S."/>
            <person name="Schroeder M."/>
            <person name="Brambilla E."/>
            <person name="Klenk H.-P."/>
            <person name="Eisen J.A."/>
        </authorList>
    </citation>
    <scope>NUCLEOTIDE SEQUENCE [LARGE SCALE GENOMIC DNA]</scope>
    <source>
        <strain evidence="3">DSM 15978 / NBRC 107637 / DMS1</strain>
    </source>
</reference>
<proteinExistence type="predicted"/>
<accession>L0L202</accession>
<evidence type="ECO:0000313" key="2">
    <source>
        <dbReference type="EMBL" id="AGB50289.1"/>
    </source>
</evidence>